<evidence type="ECO:0000256" key="3">
    <source>
        <dbReference type="ARBA" id="ARBA00022989"/>
    </source>
</evidence>
<sequence length="295" mass="33461">MSSLDKALEYYVANPWLCWGVVPFVAINIGQWTPILTLDWAINKSWAAPYLIEYGGASRKPRLELLEKVREKISLSRQYKEALWNSFGPSAIINAILGIWFLPFLMGKPTKPCPTLTEFVVSMVLMEYIDDFALYCFHSLEHYKFWHWHQYHHSFTTPSAVSTIVIGEIDIAIQGFIPILIACMSVRAHPILYAAHGFMRALESAVNHAGLDSPIIRAFLLKTYLPFGTSPAFHDCHHRYSNYGKGAKNLGEQFWIWDWMFGTLATANIGSTAQEKNQAVEAQQVQTAQDTVKAE</sequence>
<dbReference type="AlphaFoldDB" id="A0A2R5GI20"/>
<evidence type="ECO:0000256" key="2">
    <source>
        <dbReference type="ARBA" id="ARBA00022692"/>
    </source>
</evidence>
<feature type="transmembrane region" description="Helical" evidence="5">
    <location>
        <begin position="82"/>
        <end position="106"/>
    </location>
</feature>
<comment type="caution">
    <text evidence="7">The sequence shown here is derived from an EMBL/GenBank/DDBJ whole genome shotgun (WGS) entry which is preliminary data.</text>
</comment>
<evidence type="ECO:0000256" key="4">
    <source>
        <dbReference type="ARBA" id="ARBA00023136"/>
    </source>
</evidence>
<dbReference type="InParanoid" id="A0A2R5GI20"/>
<dbReference type="GO" id="GO:0016020">
    <property type="term" value="C:membrane"/>
    <property type="evidence" value="ECO:0007669"/>
    <property type="project" value="UniProtKB-SubCell"/>
</dbReference>
<keyword evidence="4 5" id="KW-0472">Membrane</keyword>
<protein>
    <submittedName>
        <fullName evidence="7">Methylsterol monooxygenase 1-1</fullName>
    </submittedName>
</protein>
<reference evidence="7 8" key="1">
    <citation type="submission" date="2017-12" db="EMBL/GenBank/DDBJ databases">
        <title>Sequencing, de novo assembly and annotation of complete genome of a new Thraustochytrid species, strain FCC1311.</title>
        <authorList>
            <person name="Sedici K."/>
            <person name="Godart F."/>
            <person name="Aiese Cigliano R."/>
            <person name="Sanseverino W."/>
            <person name="Barakat M."/>
            <person name="Ortet P."/>
            <person name="Marechal E."/>
            <person name="Cagnac O."/>
            <person name="Amato A."/>
        </authorList>
    </citation>
    <scope>NUCLEOTIDE SEQUENCE [LARGE SCALE GENOMIC DNA]</scope>
</reference>
<dbReference type="EMBL" id="BEYU01000068">
    <property type="protein sequence ID" value="GBG29969.1"/>
    <property type="molecule type" value="Genomic_DNA"/>
</dbReference>
<keyword evidence="8" id="KW-1185">Reference proteome</keyword>
<dbReference type="InterPro" id="IPR006694">
    <property type="entry name" value="Fatty_acid_hydroxylase"/>
</dbReference>
<keyword evidence="2 5" id="KW-0812">Transmembrane</keyword>
<feature type="domain" description="Fatty acid hydroxylase" evidence="6">
    <location>
        <begin position="124"/>
        <end position="263"/>
    </location>
</feature>
<evidence type="ECO:0000256" key="1">
    <source>
        <dbReference type="ARBA" id="ARBA00004370"/>
    </source>
</evidence>
<dbReference type="GO" id="GO:0005506">
    <property type="term" value="F:iron ion binding"/>
    <property type="evidence" value="ECO:0007669"/>
    <property type="project" value="InterPro"/>
</dbReference>
<evidence type="ECO:0000313" key="8">
    <source>
        <dbReference type="Proteomes" id="UP000241890"/>
    </source>
</evidence>
<keyword evidence="3 5" id="KW-1133">Transmembrane helix</keyword>
<comment type="subcellular location">
    <subcellularLocation>
        <location evidence="1">Membrane</location>
    </subcellularLocation>
</comment>
<keyword evidence="7" id="KW-0503">Monooxygenase</keyword>
<dbReference type="Pfam" id="PF04116">
    <property type="entry name" value="FA_hydroxylase"/>
    <property type="match status" value="1"/>
</dbReference>
<organism evidence="7 8">
    <name type="scientific">Hondaea fermentalgiana</name>
    <dbReference type="NCBI Taxonomy" id="2315210"/>
    <lineage>
        <taxon>Eukaryota</taxon>
        <taxon>Sar</taxon>
        <taxon>Stramenopiles</taxon>
        <taxon>Bigyra</taxon>
        <taxon>Labyrinthulomycetes</taxon>
        <taxon>Thraustochytrida</taxon>
        <taxon>Thraustochytriidae</taxon>
        <taxon>Hondaea</taxon>
    </lineage>
</organism>
<dbReference type="Proteomes" id="UP000241890">
    <property type="component" value="Unassembled WGS sequence"/>
</dbReference>
<dbReference type="OrthoDB" id="1658724at2759"/>
<evidence type="ECO:0000313" key="7">
    <source>
        <dbReference type="EMBL" id="GBG29969.1"/>
    </source>
</evidence>
<keyword evidence="7" id="KW-0560">Oxidoreductase</keyword>
<dbReference type="InterPro" id="IPR050307">
    <property type="entry name" value="Sterol_Desaturase_Related"/>
</dbReference>
<dbReference type="GO" id="GO:0004497">
    <property type="term" value="F:monooxygenase activity"/>
    <property type="evidence" value="ECO:0007669"/>
    <property type="project" value="UniProtKB-KW"/>
</dbReference>
<gene>
    <name evidence="7" type="ORF">FCC1311_097001</name>
</gene>
<accession>A0A2R5GI20</accession>
<dbReference type="GO" id="GO:0008610">
    <property type="term" value="P:lipid biosynthetic process"/>
    <property type="evidence" value="ECO:0007669"/>
    <property type="project" value="InterPro"/>
</dbReference>
<proteinExistence type="predicted"/>
<evidence type="ECO:0000256" key="5">
    <source>
        <dbReference type="SAM" id="Phobius"/>
    </source>
</evidence>
<evidence type="ECO:0000259" key="6">
    <source>
        <dbReference type="Pfam" id="PF04116"/>
    </source>
</evidence>
<dbReference type="PANTHER" id="PTHR11863">
    <property type="entry name" value="STEROL DESATURASE"/>
    <property type="match status" value="1"/>
</dbReference>
<name>A0A2R5GI20_9STRA</name>